<evidence type="ECO:0000313" key="1">
    <source>
        <dbReference type="EMBL" id="GAD45008.1"/>
    </source>
</evidence>
<comment type="caution">
    <text evidence="1">The sequence shown here is derived from an EMBL/GenBank/DDBJ whole genome shotgun (WGS) entry which is preliminary data.</text>
</comment>
<sequence>MSPKSWSVKTLMAKLAAILLKELPVAFEGSVFLRFSVELVHDLDADAVHSPAEVLDNVKTIQNDLGVQEKLLDQLIVRTEHVHGHHFDPPTNQNDFE</sequence>
<protein>
    <submittedName>
        <fullName evidence="1">Uncharacterized protein</fullName>
    </submittedName>
</protein>
<proteinExistence type="predicted"/>
<dbReference type="AlphaFoldDB" id="U2ZR45"/>
<organism evidence="1 2">
    <name type="scientific">Streptococcus constellatus subsp. pharyngis SK1060 = CCUG 46377</name>
    <dbReference type="NCBI Taxonomy" id="1035184"/>
    <lineage>
        <taxon>Bacteria</taxon>
        <taxon>Bacillati</taxon>
        <taxon>Bacillota</taxon>
        <taxon>Bacilli</taxon>
        <taxon>Lactobacillales</taxon>
        <taxon>Streptococcaceae</taxon>
        <taxon>Streptococcus</taxon>
        <taxon>Streptococcus anginosus group</taxon>
    </lineage>
</organism>
<name>U2ZR45_STRCV</name>
<keyword evidence="2" id="KW-1185">Reference proteome</keyword>
<dbReference type="Proteomes" id="UP000016985">
    <property type="component" value="Unassembled WGS sequence"/>
</dbReference>
<accession>U2ZR45</accession>
<evidence type="ECO:0000313" key="2">
    <source>
        <dbReference type="Proteomes" id="UP000016985"/>
    </source>
</evidence>
<dbReference type="EMBL" id="BASX01000012">
    <property type="protein sequence ID" value="GAD45008.1"/>
    <property type="molecule type" value="Genomic_DNA"/>
</dbReference>
<reference evidence="1 2" key="1">
    <citation type="submission" date="2013-09" db="EMBL/GenBank/DDBJ databases">
        <title>Genome Sequences of seven clinical isolates and type strains of anginosus group streptococci.</title>
        <authorList>
            <person name="Maruyama F."/>
            <person name="Sakurai A."/>
            <person name="Ogura Y."/>
            <person name="Homma H."/>
            <person name="Takahashi N."/>
            <person name="Ohtsubo Y."/>
            <person name="Hoshino T."/>
            <person name="Okahashi N."/>
            <person name="Nakagawa I."/>
            <person name="Kimura S."/>
            <person name="Fujiwara T."/>
            <person name="Hayashi T."/>
            <person name="Shintani S."/>
        </authorList>
    </citation>
    <scope>NUCLEOTIDE SEQUENCE [LARGE SCALE GENOMIC DNA]</scope>
    <source>
        <strain evidence="2">CCUG46377</strain>
    </source>
</reference>
<gene>
    <name evidence="1" type="ORF">ANG5_1536</name>
</gene>